<evidence type="ECO:0000256" key="1">
    <source>
        <dbReference type="ARBA" id="ARBA00004453"/>
    </source>
</evidence>
<dbReference type="InterPro" id="IPR054180">
    <property type="entry name" value="H-NS-like_N"/>
</dbReference>
<dbReference type="AlphaFoldDB" id="A0A364NLU3"/>
<evidence type="ECO:0000313" key="8">
    <source>
        <dbReference type="Proteomes" id="UP000250744"/>
    </source>
</evidence>
<dbReference type="Gene3D" id="4.10.430.10">
    <property type="entry name" value="Histone-like protein H-NS, C-terminal domain"/>
    <property type="match status" value="1"/>
</dbReference>
<dbReference type="InterPro" id="IPR001801">
    <property type="entry name" value="Histone_HNS"/>
</dbReference>
<feature type="domain" description="DNA-binding protein H-NS-like C-terminal" evidence="6">
    <location>
        <begin position="81"/>
        <end position="129"/>
    </location>
</feature>
<dbReference type="Pfam" id="PF22470">
    <property type="entry name" value="Histone_HNS_N"/>
    <property type="match status" value="1"/>
</dbReference>
<dbReference type="Proteomes" id="UP000250744">
    <property type="component" value="Unassembled WGS sequence"/>
</dbReference>
<keyword evidence="8" id="KW-1185">Reference proteome</keyword>
<accession>A0A364NLU3</accession>
<dbReference type="InterPro" id="IPR027444">
    <property type="entry name" value="H-NS_C_dom"/>
</dbReference>
<evidence type="ECO:0000256" key="3">
    <source>
        <dbReference type="ARBA" id="ARBA00022490"/>
    </source>
</evidence>
<dbReference type="PIRSF" id="PIRSF002096">
    <property type="entry name" value="HnS"/>
    <property type="match status" value="1"/>
</dbReference>
<dbReference type="GO" id="GO:0001217">
    <property type="term" value="F:DNA-binding transcription repressor activity"/>
    <property type="evidence" value="ECO:0007669"/>
    <property type="project" value="TreeGrafter"/>
</dbReference>
<comment type="subcellular location">
    <subcellularLocation>
        <location evidence="1">Cytoplasm</location>
        <location evidence="1">Nucleoid</location>
    </subcellularLocation>
</comment>
<dbReference type="SMART" id="SM00528">
    <property type="entry name" value="HNS"/>
    <property type="match status" value="1"/>
</dbReference>
<dbReference type="InterPro" id="IPR027454">
    <property type="entry name" value="Histone_HNS_N"/>
</dbReference>
<dbReference type="GO" id="GO:0005829">
    <property type="term" value="C:cytosol"/>
    <property type="evidence" value="ECO:0007669"/>
    <property type="project" value="TreeGrafter"/>
</dbReference>
<dbReference type="GO" id="GO:0003680">
    <property type="term" value="F:minor groove of adenine-thymine-rich DNA binding"/>
    <property type="evidence" value="ECO:0007669"/>
    <property type="project" value="TreeGrafter"/>
</dbReference>
<keyword evidence="3" id="KW-0963">Cytoplasm</keyword>
<dbReference type="PANTHER" id="PTHR38097:SF2">
    <property type="entry name" value="DNA-BINDING PROTEIN STPA"/>
    <property type="match status" value="1"/>
</dbReference>
<dbReference type="GO" id="GO:0000976">
    <property type="term" value="F:transcription cis-regulatory region binding"/>
    <property type="evidence" value="ECO:0007669"/>
    <property type="project" value="TreeGrafter"/>
</dbReference>
<gene>
    <name evidence="7" type="ORF">DN062_10775</name>
</gene>
<keyword evidence="4 5" id="KW-0238">DNA-binding</keyword>
<evidence type="ECO:0000313" key="7">
    <source>
        <dbReference type="EMBL" id="RAU17847.1"/>
    </source>
</evidence>
<comment type="caution">
    <text evidence="7">The sequence shown here is derived from an EMBL/GenBank/DDBJ whole genome shotgun (WGS) entry which is preliminary data.</text>
</comment>
<dbReference type="GO" id="GO:0032993">
    <property type="term" value="C:protein-DNA complex"/>
    <property type="evidence" value="ECO:0007669"/>
    <property type="project" value="TreeGrafter"/>
</dbReference>
<dbReference type="GO" id="GO:0003681">
    <property type="term" value="F:bent DNA binding"/>
    <property type="evidence" value="ECO:0007669"/>
    <property type="project" value="TreeGrafter"/>
</dbReference>
<dbReference type="RefSeq" id="WP_112159337.1">
    <property type="nucleotide sequence ID" value="NZ_QKRX01000007.1"/>
</dbReference>
<proteinExistence type="inferred from homology"/>
<dbReference type="SUPFAM" id="SSF81273">
    <property type="entry name" value="H-NS histone-like proteins"/>
    <property type="match status" value="2"/>
</dbReference>
<dbReference type="PANTHER" id="PTHR38097">
    <property type="match status" value="1"/>
</dbReference>
<dbReference type="Gene3D" id="1.10.287.1050">
    <property type="entry name" value="H-NS histone-like proteins"/>
    <property type="match status" value="1"/>
</dbReference>
<dbReference type="InterPro" id="IPR037150">
    <property type="entry name" value="H-NS_C_dom_sf"/>
</dbReference>
<dbReference type="GO" id="GO:0030527">
    <property type="term" value="F:structural constituent of chromatin"/>
    <property type="evidence" value="ECO:0007669"/>
    <property type="project" value="InterPro"/>
</dbReference>
<evidence type="ECO:0000256" key="5">
    <source>
        <dbReference type="PIRNR" id="PIRNR002096"/>
    </source>
</evidence>
<name>A0A364NLU3_9GAMM</name>
<evidence type="ECO:0000256" key="4">
    <source>
        <dbReference type="ARBA" id="ARBA00023125"/>
    </source>
</evidence>
<dbReference type="GO" id="GO:0009295">
    <property type="term" value="C:nucleoid"/>
    <property type="evidence" value="ECO:0007669"/>
    <property type="project" value="UniProtKB-SubCell"/>
</dbReference>
<comment type="similarity">
    <text evidence="2 5">Belongs to the histone-like protein H-NS family.</text>
</comment>
<dbReference type="Pfam" id="PF00816">
    <property type="entry name" value="Histone_HNS"/>
    <property type="match status" value="1"/>
</dbReference>
<dbReference type="OrthoDB" id="6088948at2"/>
<organism evidence="7 8">
    <name type="scientific">Nitrincola tibetensis</name>
    <dbReference type="NCBI Taxonomy" id="2219697"/>
    <lineage>
        <taxon>Bacteria</taxon>
        <taxon>Pseudomonadati</taxon>
        <taxon>Pseudomonadota</taxon>
        <taxon>Gammaproteobacteria</taxon>
        <taxon>Oceanospirillales</taxon>
        <taxon>Oceanospirillaceae</taxon>
        <taxon>Nitrincola</taxon>
    </lineage>
</organism>
<sequence>MSDFIKNLTRKNSLRKQCQELSLIEIEKVLGDLNEIYTERKEDEAKREAEEKARVEKIEQIRMAMKEAGIDLNDLAELVESTPRKSVKAKYVITDDEGKVHEWSGRGRTPVIFQEYMDTKGISKEKLPTVD</sequence>
<protein>
    <recommendedName>
        <fullName evidence="5">DNA-binding protein</fullName>
    </recommendedName>
</protein>
<dbReference type="EMBL" id="QKRX01000007">
    <property type="protein sequence ID" value="RAU17847.1"/>
    <property type="molecule type" value="Genomic_DNA"/>
</dbReference>
<evidence type="ECO:0000256" key="2">
    <source>
        <dbReference type="ARBA" id="ARBA00010610"/>
    </source>
</evidence>
<reference evidence="7 8" key="1">
    <citation type="submission" date="2018-06" db="EMBL/GenBank/DDBJ databases">
        <title>Nitrincola tibetense sp. nov., isolated from Lake XuguoCo on Tibetan Plateau.</title>
        <authorList>
            <person name="Xing P."/>
        </authorList>
    </citation>
    <scope>NUCLEOTIDE SEQUENCE [LARGE SCALE GENOMIC DNA]</scope>
    <source>
        <strain evidence="8">xg18</strain>
    </source>
</reference>
<evidence type="ECO:0000259" key="6">
    <source>
        <dbReference type="SMART" id="SM00528"/>
    </source>
</evidence>
<dbReference type="GO" id="GO:0046983">
    <property type="term" value="F:protein dimerization activity"/>
    <property type="evidence" value="ECO:0007669"/>
    <property type="project" value="InterPro"/>
</dbReference>